<dbReference type="InterPro" id="IPR052518">
    <property type="entry name" value="CHR_Transporter"/>
</dbReference>
<dbReference type="OrthoDB" id="8969999at2"/>
<evidence type="ECO:0000313" key="9">
    <source>
        <dbReference type="Proteomes" id="UP000247555"/>
    </source>
</evidence>
<sequence>MTPLVTPTVWQLFTGFSAVALSGFGGVLPITRRTLVEKRRWLDEAEFVELLSLGQLLPGPNIVNLAVMFGDRRRGLPGALAAVAGLLTGPLMVVLTLASLHQRYGHLPMVQHAISGMAAAACGLLVAMGVKMAWLHPKNPRTVAVALLAMAAIAGLGWPLLKVLLIVGPIALLWAAREER</sequence>
<feature type="transmembrane region" description="Helical" evidence="7">
    <location>
        <begin position="112"/>
        <end position="130"/>
    </location>
</feature>
<keyword evidence="5 7" id="KW-1133">Transmembrane helix</keyword>
<protein>
    <submittedName>
        <fullName evidence="8">Chromate transporter</fullName>
    </submittedName>
</protein>
<gene>
    <name evidence="8" type="ORF">DFR34_13020</name>
</gene>
<dbReference type="AlphaFoldDB" id="A0A318KHE9"/>
<comment type="similarity">
    <text evidence="2">Belongs to the chromate ion transporter (CHR) (TC 2.A.51) family.</text>
</comment>
<keyword evidence="4 7" id="KW-0812">Transmembrane</keyword>
<evidence type="ECO:0000256" key="4">
    <source>
        <dbReference type="ARBA" id="ARBA00022692"/>
    </source>
</evidence>
<evidence type="ECO:0000256" key="2">
    <source>
        <dbReference type="ARBA" id="ARBA00005262"/>
    </source>
</evidence>
<accession>A0A318KHE9</accession>
<comment type="caution">
    <text evidence="8">The sequence shown here is derived from an EMBL/GenBank/DDBJ whole genome shotgun (WGS) entry which is preliminary data.</text>
</comment>
<dbReference type="RefSeq" id="WP_110392011.1">
    <property type="nucleotide sequence ID" value="NZ_QJKI01000030.1"/>
</dbReference>
<keyword evidence="3" id="KW-1003">Cell membrane</keyword>
<evidence type="ECO:0000256" key="3">
    <source>
        <dbReference type="ARBA" id="ARBA00022475"/>
    </source>
</evidence>
<keyword evidence="6 7" id="KW-0472">Membrane</keyword>
<reference evidence="8 9" key="1">
    <citation type="submission" date="2018-05" db="EMBL/GenBank/DDBJ databases">
        <title>Genomic Encyclopedia of Type Strains, Phase IV (KMG-IV): sequencing the most valuable type-strain genomes for metagenomic binning, comparative biology and taxonomic classification.</title>
        <authorList>
            <person name="Goeker M."/>
        </authorList>
    </citation>
    <scope>NUCLEOTIDE SEQUENCE [LARGE SCALE GENOMIC DNA]</scope>
    <source>
        <strain evidence="8 9">DSM 29661</strain>
    </source>
</reference>
<feature type="transmembrane region" description="Helical" evidence="7">
    <location>
        <begin position="142"/>
        <end position="175"/>
    </location>
</feature>
<feature type="transmembrane region" description="Helical" evidence="7">
    <location>
        <begin position="12"/>
        <end position="31"/>
    </location>
</feature>
<dbReference type="Proteomes" id="UP000247555">
    <property type="component" value="Unassembled WGS sequence"/>
</dbReference>
<dbReference type="PANTHER" id="PTHR43663">
    <property type="entry name" value="CHROMATE TRANSPORT PROTEIN-RELATED"/>
    <property type="match status" value="1"/>
</dbReference>
<dbReference type="EMBL" id="QJKI01000030">
    <property type="protein sequence ID" value="PXX74598.1"/>
    <property type="molecule type" value="Genomic_DNA"/>
</dbReference>
<feature type="transmembrane region" description="Helical" evidence="7">
    <location>
        <begin position="78"/>
        <end position="100"/>
    </location>
</feature>
<dbReference type="PANTHER" id="PTHR43663:SF1">
    <property type="entry name" value="CHROMATE TRANSPORTER"/>
    <property type="match status" value="1"/>
</dbReference>
<comment type="subcellular location">
    <subcellularLocation>
        <location evidence="1">Cell membrane</location>
        <topology evidence="1">Multi-pass membrane protein</topology>
    </subcellularLocation>
</comment>
<dbReference type="InterPro" id="IPR003370">
    <property type="entry name" value="Chromate_transpt"/>
</dbReference>
<evidence type="ECO:0000256" key="7">
    <source>
        <dbReference type="SAM" id="Phobius"/>
    </source>
</evidence>
<proteinExistence type="inferred from homology"/>
<dbReference type="GO" id="GO:0005886">
    <property type="term" value="C:plasma membrane"/>
    <property type="evidence" value="ECO:0007669"/>
    <property type="project" value="UniProtKB-SubCell"/>
</dbReference>
<organism evidence="8 9">
    <name type="scientific">Rivihabitans pingtungensis</name>
    <dbReference type="NCBI Taxonomy" id="1054498"/>
    <lineage>
        <taxon>Bacteria</taxon>
        <taxon>Pseudomonadati</taxon>
        <taxon>Pseudomonadota</taxon>
        <taxon>Betaproteobacteria</taxon>
        <taxon>Neisseriales</taxon>
        <taxon>Aquaspirillaceae</taxon>
        <taxon>Rivihabitans</taxon>
    </lineage>
</organism>
<evidence type="ECO:0000256" key="6">
    <source>
        <dbReference type="ARBA" id="ARBA00023136"/>
    </source>
</evidence>
<keyword evidence="9" id="KW-1185">Reference proteome</keyword>
<dbReference type="GO" id="GO:0015109">
    <property type="term" value="F:chromate transmembrane transporter activity"/>
    <property type="evidence" value="ECO:0007669"/>
    <property type="project" value="InterPro"/>
</dbReference>
<evidence type="ECO:0000256" key="1">
    <source>
        <dbReference type="ARBA" id="ARBA00004651"/>
    </source>
</evidence>
<evidence type="ECO:0000313" key="8">
    <source>
        <dbReference type="EMBL" id="PXX74598.1"/>
    </source>
</evidence>
<name>A0A318KHE9_9NEIS</name>
<evidence type="ECO:0000256" key="5">
    <source>
        <dbReference type="ARBA" id="ARBA00022989"/>
    </source>
</evidence>
<dbReference type="Pfam" id="PF02417">
    <property type="entry name" value="Chromate_transp"/>
    <property type="match status" value="1"/>
</dbReference>